<keyword evidence="4" id="KW-1185">Reference proteome</keyword>
<evidence type="ECO:0000256" key="1">
    <source>
        <dbReference type="SAM" id="MobiDB-lite"/>
    </source>
</evidence>
<dbReference type="EMBL" id="SRRM01000022">
    <property type="protein sequence ID" value="TKY84633.1"/>
    <property type="molecule type" value="Genomic_DNA"/>
</dbReference>
<dbReference type="GeneID" id="40729430"/>
<dbReference type="OrthoDB" id="3359404at2759"/>
<name>A0A4U7KL51_9BASI</name>
<feature type="transmembrane region" description="Helical" evidence="2">
    <location>
        <begin position="90"/>
        <end position="112"/>
    </location>
</feature>
<protein>
    <submittedName>
        <fullName evidence="3">Uncharacterized protein</fullName>
    </submittedName>
</protein>
<proteinExistence type="predicted"/>
<evidence type="ECO:0000256" key="2">
    <source>
        <dbReference type="SAM" id="Phobius"/>
    </source>
</evidence>
<dbReference type="RefSeq" id="XP_029736618.1">
    <property type="nucleotide sequence ID" value="XM_029887126.1"/>
</dbReference>
<accession>A0A4U7KL51</accession>
<reference evidence="3 4" key="1">
    <citation type="submission" date="2019-05" db="EMBL/GenBank/DDBJ databases">
        <title>Sporisorium graminicola CBS 10092 draft sequencing and annotation.</title>
        <authorList>
            <person name="Solano-Gonzalez S."/>
            <person name="Caddick M.X."/>
            <person name="Darby A."/>
        </authorList>
    </citation>
    <scope>NUCLEOTIDE SEQUENCE [LARGE SCALE GENOMIC DNA]</scope>
    <source>
        <strain evidence="3 4">CBS 10092</strain>
    </source>
</reference>
<feature type="compositionally biased region" description="Low complexity" evidence="1">
    <location>
        <begin position="31"/>
        <end position="40"/>
    </location>
</feature>
<dbReference type="AlphaFoldDB" id="A0A4U7KL51"/>
<keyword evidence="2" id="KW-0472">Membrane</keyword>
<feature type="region of interest" description="Disordered" evidence="1">
    <location>
        <begin position="31"/>
        <end position="52"/>
    </location>
</feature>
<organism evidence="3 4">
    <name type="scientific">Sporisorium graminicola</name>
    <dbReference type="NCBI Taxonomy" id="280036"/>
    <lineage>
        <taxon>Eukaryota</taxon>
        <taxon>Fungi</taxon>
        <taxon>Dikarya</taxon>
        <taxon>Basidiomycota</taxon>
        <taxon>Ustilaginomycotina</taxon>
        <taxon>Ustilaginomycetes</taxon>
        <taxon>Ustilaginales</taxon>
        <taxon>Ustilaginaceae</taxon>
        <taxon>Sporisorium</taxon>
    </lineage>
</organism>
<comment type="caution">
    <text evidence="3">The sequence shown here is derived from an EMBL/GenBank/DDBJ whole genome shotgun (WGS) entry which is preliminary data.</text>
</comment>
<gene>
    <name evidence="3" type="ORF">EX895_006535</name>
</gene>
<dbReference type="KEGG" id="sgra:EX895_006535"/>
<keyword evidence="2" id="KW-1133">Transmembrane helix</keyword>
<evidence type="ECO:0000313" key="4">
    <source>
        <dbReference type="Proteomes" id="UP000306050"/>
    </source>
</evidence>
<evidence type="ECO:0000313" key="3">
    <source>
        <dbReference type="EMBL" id="TKY84633.1"/>
    </source>
</evidence>
<sequence length="163" mass="18410">MLPSTLIARTALPRLTPTRLVHRLLREQRTLATTSRRTLAQPPPTSPETEELNEAQRYLANKAARKAQRLRDPTGASARHASLYSRLFPALLRILAYGSSAYFGLHLLWNVLDRDEQTKLMNAQTNGLEATAKSIVEKVERAKEKVEGAAEATVSSKRWYWPF</sequence>
<keyword evidence="2" id="KW-0812">Transmembrane</keyword>
<dbReference type="Proteomes" id="UP000306050">
    <property type="component" value="Chromosome SGRAM_9"/>
</dbReference>